<dbReference type="AlphaFoldDB" id="Q233S3"/>
<dbReference type="PANTHER" id="PTHR33796">
    <property type="entry name" value="HOLLIDAY JUNCTION ATP-DEPENDENT DNA HELICASE RUVA"/>
    <property type="match status" value="1"/>
</dbReference>
<evidence type="ECO:0000313" key="1">
    <source>
        <dbReference type="EMBL" id="EAR91756.2"/>
    </source>
</evidence>
<proteinExistence type="predicted"/>
<dbReference type="InParanoid" id="Q233S3"/>
<organism evidence="1 2">
    <name type="scientific">Tetrahymena thermophila (strain SB210)</name>
    <dbReference type="NCBI Taxonomy" id="312017"/>
    <lineage>
        <taxon>Eukaryota</taxon>
        <taxon>Sar</taxon>
        <taxon>Alveolata</taxon>
        <taxon>Ciliophora</taxon>
        <taxon>Intramacronucleata</taxon>
        <taxon>Oligohymenophorea</taxon>
        <taxon>Hymenostomatida</taxon>
        <taxon>Tetrahymenina</taxon>
        <taxon>Tetrahymenidae</taxon>
        <taxon>Tetrahymena</taxon>
    </lineage>
</organism>
<protein>
    <submittedName>
        <fullName evidence="1">Uncharacterized protein</fullName>
    </submittedName>
</protein>
<dbReference type="EMBL" id="GG662769">
    <property type="protein sequence ID" value="EAR91756.2"/>
    <property type="molecule type" value="Genomic_DNA"/>
</dbReference>
<keyword evidence="2" id="KW-1185">Reference proteome</keyword>
<dbReference type="Proteomes" id="UP000009168">
    <property type="component" value="Unassembled WGS sequence"/>
</dbReference>
<sequence>MIVCLIQNISSLKFKLTNIVIDFVVGHTKVKTPDPIRTPKLSALRLGQYQGGGPLGKSQCRQPFFNQNSSNFNQKLHIQERIQKYIFCCRPYQGENTGSHSNSEVKRLKAGLVLRWGTAWEVPVSTAFFLFLNQKYKQIRQYYKNTMSIIFRILKYKFCCRPYQGENTGSHSNSEVKRLKAGLVLRWGTAWEVPVSTAFLFFLSKRIQKYKFCCRPYQGENTGSHSNSEVKRLKAGLVLRWGTAWEVPVSTAFLFFQQIIPS</sequence>
<reference evidence="2" key="1">
    <citation type="journal article" date="2006" name="PLoS Biol.">
        <title>Macronuclear genome sequence of the ciliate Tetrahymena thermophila, a model eukaryote.</title>
        <authorList>
            <person name="Eisen J.A."/>
            <person name="Coyne R.S."/>
            <person name="Wu M."/>
            <person name="Wu D."/>
            <person name="Thiagarajan M."/>
            <person name="Wortman J.R."/>
            <person name="Badger J.H."/>
            <person name="Ren Q."/>
            <person name="Amedeo P."/>
            <person name="Jones K.M."/>
            <person name="Tallon L.J."/>
            <person name="Delcher A.L."/>
            <person name="Salzberg S.L."/>
            <person name="Silva J.C."/>
            <person name="Haas B.J."/>
            <person name="Majoros W.H."/>
            <person name="Farzad M."/>
            <person name="Carlton J.M."/>
            <person name="Smith R.K. Jr."/>
            <person name="Garg J."/>
            <person name="Pearlman R.E."/>
            <person name="Karrer K.M."/>
            <person name="Sun L."/>
            <person name="Manning G."/>
            <person name="Elde N.C."/>
            <person name="Turkewitz A.P."/>
            <person name="Asai D.J."/>
            <person name="Wilkes D.E."/>
            <person name="Wang Y."/>
            <person name="Cai H."/>
            <person name="Collins K."/>
            <person name="Stewart B.A."/>
            <person name="Lee S.R."/>
            <person name="Wilamowska K."/>
            <person name="Weinberg Z."/>
            <person name="Ruzzo W.L."/>
            <person name="Wloga D."/>
            <person name="Gaertig J."/>
            <person name="Frankel J."/>
            <person name="Tsao C.-C."/>
            <person name="Gorovsky M.A."/>
            <person name="Keeling P.J."/>
            <person name="Waller R.F."/>
            <person name="Patron N.J."/>
            <person name="Cherry J.M."/>
            <person name="Stover N.A."/>
            <person name="Krieger C.J."/>
            <person name="del Toro C."/>
            <person name="Ryder H.F."/>
            <person name="Williamson S.C."/>
            <person name="Barbeau R.A."/>
            <person name="Hamilton E.P."/>
            <person name="Orias E."/>
        </authorList>
    </citation>
    <scope>NUCLEOTIDE SEQUENCE [LARGE SCALE GENOMIC DNA]</scope>
    <source>
        <strain evidence="2">SB210</strain>
    </source>
</reference>
<dbReference type="GeneID" id="7829645"/>
<dbReference type="RefSeq" id="XP_001012001.2">
    <property type="nucleotide sequence ID" value="XM_001012001.2"/>
</dbReference>
<dbReference type="PANTHER" id="PTHR33796:SF1">
    <property type="entry name" value="HOLLIDAY JUNCTION BRANCH MIGRATION COMPLEX SUBUNIT RUVA"/>
    <property type="match status" value="1"/>
</dbReference>
<evidence type="ECO:0000313" key="2">
    <source>
        <dbReference type="Proteomes" id="UP000009168"/>
    </source>
</evidence>
<dbReference type="HOGENOM" id="CLU_1232024_0_0_1"/>
<dbReference type="OrthoDB" id="194358at2759"/>
<dbReference type="KEGG" id="tet:TTHERM_00808000"/>
<gene>
    <name evidence="1" type="ORF">TTHERM_00808000</name>
</gene>
<accession>Q233S3</accession>
<name>Q233S3_TETTS</name>